<dbReference type="SMART" id="SM00116">
    <property type="entry name" value="CBS"/>
    <property type="match status" value="2"/>
</dbReference>
<keyword evidence="7 8" id="KW-0472">Membrane</keyword>
<comment type="subcellular location">
    <subcellularLocation>
        <location evidence="1">Membrane</location>
        <topology evidence="1">Multi-pass membrane protein</topology>
    </subcellularLocation>
</comment>
<keyword evidence="6 8" id="KW-1133">Transmembrane helix</keyword>
<feature type="transmembrane region" description="Helical" evidence="8">
    <location>
        <begin position="389"/>
        <end position="415"/>
    </location>
</feature>
<dbReference type="InterPro" id="IPR006669">
    <property type="entry name" value="MgtE_transporter"/>
</dbReference>
<dbReference type="Pfam" id="PF00571">
    <property type="entry name" value="CBS"/>
    <property type="match status" value="2"/>
</dbReference>
<feature type="transmembrane region" description="Helical" evidence="8">
    <location>
        <begin position="288"/>
        <end position="309"/>
    </location>
</feature>
<dbReference type="InterPro" id="IPR046342">
    <property type="entry name" value="CBS_dom_sf"/>
</dbReference>
<evidence type="ECO:0000256" key="3">
    <source>
        <dbReference type="ARBA" id="ARBA00022448"/>
    </source>
</evidence>
<keyword evidence="4 8" id="KW-0812">Transmembrane</keyword>
<dbReference type="Gene3D" id="1.25.60.10">
    <property type="entry name" value="MgtE N-terminal domain-like"/>
    <property type="match status" value="1"/>
</dbReference>
<dbReference type="Pfam" id="PF03448">
    <property type="entry name" value="MgtE_N"/>
    <property type="match status" value="1"/>
</dbReference>
<dbReference type="SUPFAM" id="SSF161093">
    <property type="entry name" value="MgtE membrane domain-like"/>
    <property type="match status" value="1"/>
</dbReference>
<dbReference type="PANTHER" id="PTHR43773">
    <property type="entry name" value="MAGNESIUM TRANSPORTER MGTE"/>
    <property type="match status" value="1"/>
</dbReference>
<dbReference type="EMBL" id="UINC01000501">
    <property type="protein sequence ID" value="SUZ56441.1"/>
    <property type="molecule type" value="Genomic_DNA"/>
</dbReference>
<keyword evidence="5" id="KW-0460">Magnesium</keyword>
<evidence type="ECO:0000256" key="6">
    <source>
        <dbReference type="ARBA" id="ARBA00022989"/>
    </source>
</evidence>
<feature type="transmembrane region" description="Helical" evidence="8">
    <location>
        <begin position="315"/>
        <end position="341"/>
    </location>
</feature>
<organism evidence="10">
    <name type="scientific">marine metagenome</name>
    <dbReference type="NCBI Taxonomy" id="408172"/>
    <lineage>
        <taxon>unclassified sequences</taxon>
        <taxon>metagenomes</taxon>
        <taxon>ecological metagenomes</taxon>
    </lineage>
</organism>
<name>A0A381NPE9_9ZZZZ</name>
<dbReference type="PROSITE" id="PS51371">
    <property type="entry name" value="CBS"/>
    <property type="match status" value="2"/>
</dbReference>
<dbReference type="Gene3D" id="1.10.357.20">
    <property type="entry name" value="SLC41 divalent cation transporters, integral membrane domain"/>
    <property type="match status" value="1"/>
</dbReference>
<evidence type="ECO:0000259" key="9">
    <source>
        <dbReference type="PROSITE" id="PS51371"/>
    </source>
</evidence>
<evidence type="ECO:0000256" key="8">
    <source>
        <dbReference type="SAM" id="Phobius"/>
    </source>
</evidence>
<comment type="similarity">
    <text evidence="2">Belongs to the SLC41A transporter family.</text>
</comment>
<dbReference type="SUPFAM" id="SSF54631">
    <property type="entry name" value="CBS-domain pair"/>
    <property type="match status" value="1"/>
</dbReference>
<keyword evidence="3" id="KW-0813">Transport</keyword>
<evidence type="ECO:0000256" key="1">
    <source>
        <dbReference type="ARBA" id="ARBA00004141"/>
    </source>
</evidence>
<dbReference type="InterPro" id="IPR006668">
    <property type="entry name" value="Mg_transptr_MgtE_intracell_dom"/>
</dbReference>
<dbReference type="PANTHER" id="PTHR43773:SF1">
    <property type="entry name" value="MAGNESIUM TRANSPORTER MGTE"/>
    <property type="match status" value="1"/>
</dbReference>
<dbReference type="InterPro" id="IPR038076">
    <property type="entry name" value="MgtE_N_sf"/>
</dbReference>
<dbReference type="NCBIfam" id="TIGR00400">
    <property type="entry name" value="mgtE"/>
    <property type="match status" value="1"/>
</dbReference>
<evidence type="ECO:0000313" key="10">
    <source>
        <dbReference type="EMBL" id="SUZ56441.1"/>
    </source>
</evidence>
<reference evidence="10" key="1">
    <citation type="submission" date="2018-05" db="EMBL/GenBank/DDBJ databases">
        <authorList>
            <person name="Lanie J.A."/>
            <person name="Ng W.-L."/>
            <person name="Kazmierczak K.M."/>
            <person name="Andrzejewski T.M."/>
            <person name="Davidsen T.M."/>
            <person name="Wayne K.J."/>
            <person name="Tettelin H."/>
            <person name="Glass J.I."/>
            <person name="Rusch D."/>
            <person name="Podicherti R."/>
            <person name="Tsui H.-C.T."/>
            <person name="Winkler M.E."/>
        </authorList>
    </citation>
    <scope>NUCLEOTIDE SEQUENCE</scope>
</reference>
<feature type="transmembrane region" description="Helical" evidence="8">
    <location>
        <begin position="362"/>
        <end position="383"/>
    </location>
</feature>
<proteinExistence type="inferred from homology"/>
<evidence type="ECO:0000256" key="5">
    <source>
        <dbReference type="ARBA" id="ARBA00022842"/>
    </source>
</evidence>
<sequence length="457" mass="49321">MPAQRRIDLVLESVKRLQRIGATANLLNLLQKQRPADLAQIFSEISEKDRRDAFTLLVDRYSRLAMEALSELGPEEGATLIADRSVEEAVRLLEVLPSDDAAALIDHLPDPLSAEVLDYLQRKDVGGVQELLEYAEQTAGRIMNPNVFALSEDLTAGEAIAELQKNQEVEMVFYLYAVDARRHLVGVVSLRRLLLVSPETPLKRIMTTDMLSMGVDADQEEVAQVVASYNLLAMPVVDEEHKLVGVITVDDVIDVIKDEATEDIYRLAGVAGDEHVFTPPREALRKRLPWLAINLGTAVLAAGVVSLFQDTIKEVVALAVFMPVVAGMGGNAATQTLTVTVRGIALGELTWGNSRKALVKEVLVGLGNGLILGFVAAGVAWVMEGDPVLGLILGLAMVLNMVVAATAGTLIPIVLRALKVDPALASSVFITTLTDVFGFLVFLGLGAAFLDYLRVAV</sequence>
<evidence type="ECO:0000256" key="4">
    <source>
        <dbReference type="ARBA" id="ARBA00022692"/>
    </source>
</evidence>
<feature type="transmembrane region" description="Helical" evidence="8">
    <location>
        <begin position="427"/>
        <end position="450"/>
    </location>
</feature>
<dbReference type="InterPro" id="IPR036739">
    <property type="entry name" value="SLC41_membr_dom_sf"/>
</dbReference>
<dbReference type="InterPro" id="IPR006667">
    <property type="entry name" value="SLC41_membr_dom"/>
</dbReference>
<dbReference type="GO" id="GO:0015095">
    <property type="term" value="F:magnesium ion transmembrane transporter activity"/>
    <property type="evidence" value="ECO:0007669"/>
    <property type="project" value="InterPro"/>
</dbReference>
<feature type="domain" description="CBS" evidence="9">
    <location>
        <begin position="143"/>
        <end position="204"/>
    </location>
</feature>
<dbReference type="SUPFAM" id="SSF158791">
    <property type="entry name" value="MgtE N-terminal domain-like"/>
    <property type="match status" value="1"/>
</dbReference>
<feature type="domain" description="CBS" evidence="9">
    <location>
        <begin position="206"/>
        <end position="262"/>
    </location>
</feature>
<dbReference type="Gene3D" id="3.10.580.10">
    <property type="entry name" value="CBS-domain"/>
    <property type="match status" value="1"/>
</dbReference>
<dbReference type="Pfam" id="PF01769">
    <property type="entry name" value="MgtE"/>
    <property type="match status" value="1"/>
</dbReference>
<dbReference type="AlphaFoldDB" id="A0A381NPE9"/>
<dbReference type="GO" id="GO:0016020">
    <property type="term" value="C:membrane"/>
    <property type="evidence" value="ECO:0007669"/>
    <property type="project" value="UniProtKB-SubCell"/>
</dbReference>
<accession>A0A381NPE9</accession>
<dbReference type="CDD" id="cd04606">
    <property type="entry name" value="CBS_pair_Mg_transporter"/>
    <property type="match status" value="1"/>
</dbReference>
<protein>
    <recommendedName>
        <fullName evidence="9">CBS domain-containing protein</fullName>
    </recommendedName>
</protein>
<dbReference type="SMART" id="SM00924">
    <property type="entry name" value="MgtE_N"/>
    <property type="match status" value="1"/>
</dbReference>
<evidence type="ECO:0000256" key="7">
    <source>
        <dbReference type="ARBA" id="ARBA00023136"/>
    </source>
</evidence>
<evidence type="ECO:0000256" key="2">
    <source>
        <dbReference type="ARBA" id="ARBA00009749"/>
    </source>
</evidence>
<dbReference type="InterPro" id="IPR000644">
    <property type="entry name" value="CBS_dom"/>
</dbReference>
<gene>
    <name evidence="10" type="ORF">METZ01_LOCUS9295</name>
</gene>